<keyword evidence="2" id="KW-0472">Membrane</keyword>
<feature type="region of interest" description="Disordered" evidence="1">
    <location>
        <begin position="506"/>
        <end position="541"/>
    </location>
</feature>
<accession>A0A9W7ACN3</accession>
<organism evidence="3 4">
    <name type="scientific">Triparma strigata</name>
    <dbReference type="NCBI Taxonomy" id="1606541"/>
    <lineage>
        <taxon>Eukaryota</taxon>
        <taxon>Sar</taxon>
        <taxon>Stramenopiles</taxon>
        <taxon>Ochrophyta</taxon>
        <taxon>Bolidophyceae</taxon>
        <taxon>Parmales</taxon>
        <taxon>Triparmaceae</taxon>
        <taxon>Triparma</taxon>
    </lineage>
</organism>
<name>A0A9W7ACN3_9STRA</name>
<evidence type="ECO:0000256" key="1">
    <source>
        <dbReference type="SAM" id="MobiDB-lite"/>
    </source>
</evidence>
<feature type="compositionally biased region" description="Low complexity" evidence="1">
    <location>
        <begin position="514"/>
        <end position="530"/>
    </location>
</feature>
<feature type="transmembrane region" description="Helical" evidence="2">
    <location>
        <begin position="245"/>
        <end position="269"/>
    </location>
</feature>
<dbReference type="EMBL" id="BRXY01000133">
    <property type="protein sequence ID" value="GMH69569.1"/>
    <property type="molecule type" value="Genomic_DNA"/>
</dbReference>
<feature type="transmembrane region" description="Helical" evidence="2">
    <location>
        <begin position="176"/>
        <end position="198"/>
    </location>
</feature>
<keyword evidence="4" id="KW-1185">Reference proteome</keyword>
<feature type="transmembrane region" description="Helical" evidence="2">
    <location>
        <begin position="281"/>
        <end position="299"/>
    </location>
</feature>
<dbReference type="OrthoDB" id="197540at2759"/>
<feature type="transmembrane region" description="Helical" evidence="2">
    <location>
        <begin position="361"/>
        <end position="380"/>
    </location>
</feature>
<reference evidence="4" key="1">
    <citation type="journal article" date="2023" name="Commun. Biol.">
        <title>Genome analysis of Parmales, the sister group of diatoms, reveals the evolutionary specialization of diatoms from phago-mixotrophs to photoautotrophs.</title>
        <authorList>
            <person name="Ban H."/>
            <person name="Sato S."/>
            <person name="Yoshikawa S."/>
            <person name="Yamada K."/>
            <person name="Nakamura Y."/>
            <person name="Ichinomiya M."/>
            <person name="Sato N."/>
            <person name="Blanc-Mathieu R."/>
            <person name="Endo H."/>
            <person name="Kuwata A."/>
            <person name="Ogata H."/>
        </authorList>
    </citation>
    <scope>NUCLEOTIDE SEQUENCE [LARGE SCALE GENOMIC DNA]</scope>
    <source>
        <strain evidence="4">NIES 3701</strain>
    </source>
</reference>
<sequence length="541" mass="60771">MKIEPTPPTPGRAAQIFRKVDSSTGISRRFTTFVAENQTLLRNLELYGMAGLSMADMVTDIMMTLRFLETGASDFALASGICIAVTLGLQAVGVFLMNFRMPWRKQLLEQLISWSLIRPGVDAYRVAMDHNDANSGANARTQMTGFRCLEMVCEGIPGTVIQLSAVFLNGDFSPTAIVSLASSILTSACISAHLSYHWDTSEQEREKQPRFYGYFPDSTRGQVIVFSLLLLMSLLTLVIRSLSVILLSWIGGFQLVGAVLGGELAIYLFQKLLRKDFLYWVPYEGFGGLLLAFFLRIIIKVAYDWSSVVQFRHPSEVGGYYSTFTLCFTVALGMVCTLIYETDNTSEGVEYYVEQRLAIQVMGSCCVGLLLSFVVFLFSIKPGYARTFFDTRTASKYIQDSWHSAETDIQKFNCLVFNEVKWRTQIGEEVKAWVNKMLPLWLDAEEEGELDVEGFFFDDYTKSLVPDWIVEDPTILNEIRNERVMEFMTERRSMAILKTSGSLALNPHSSQRWSGSQRASHRSSGGSSRSSRGRPKVVAQP</sequence>
<keyword evidence="2" id="KW-0812">Transmembrane</keyword>
<feature type="transmembrane region" description="Helical" evidence="2">
    <location>
        <begin position="319"/>
        <end position="340"/>
    </location>
</feature>
<dbReference type="Proteomes" id="UP001165085">
    <property type="component" value="Unassembled WGS sequence"/>
</dbReference>
<keyword evidence="2" id="KW-1133">Transmembrane helix</keyword>
<proteinExistence type="predicted"/>
<evidence type="ECO:0000313" key="4">
    <source>
        <dbReference type="Proteomes" id="UP001165085"/>
    </source>
</evidence>
<dbReference type="AlphaFoldDB" id="A0A9W7ACN3"/>
<evidence type="ECO:0000256" key="2">
    <source>
        <dbReference type="SAM" id="Phobius"/>
    </source>
</evidence>
<feature type="transmembrane region" description="Helical" evidence="2">
    <location>
        <begin position="75"/>
        <end position="97"/>
    </location>
</feature>
<evidence type="ECO:0000313" key="3">
    <source>
        <dbReference type="EMBL" id="GMH69569.1"/>
    </source>
</evidence>
<comment type="caution">
    <text evidence="3">The sequence shown here is derived from an EMBL/GenBank/DDBJ whole genome shotgun (WGS) entry which is preliminary data.</text>
</comment>
<gene>
    <name evidence="3" type="ORF">TrST_g4483</name>
</gene>
<protein>
    <submittedName>
        <fullName evidence="3">Uncharacterized protein</fullName>
    </submittedName>
</protein>
<feature type="transmembrane region" description="Helical" evidence="2">
    <location>
        <begin position="219"/>
        <end position="239"/>
    </location>
</feature>